<gene>
    <name evidence="1" type="ORF">GCM10010123_03230</name>
</gene>
<accession>A0A8J3F792</accession>
<evidence type="ECO:0000313" key="1">
    <source>
        <dbReference type="EMBL" id="GGJ76578.1"/>
    </source>
</evidence>
<dbReference type="Gene3D" id="3.40.50.1000">
    <property type="entry name" value="HAD superfamily/HAD-like"/>
    <property type="match status" value="1"/>
</dbReference>
<organism evidence="1 2">
    <name type="scientific">Pilimelia anulata</name>
    <dbReference type="NCBI Taxonomy" id="53371"/>
    <lineage>
        <taxon>Bacteria</taxon>
        <taxon>Bacillati</taxon>
        <taxon>Actinomycetota</taxon>
        <taxon>Actinomycetes</taxon>
        <taxon>Micromonosporales</taxon>
        <taxon>Micromonosporaceae</taxon>
        <taxon>Pilimelia</taxon>
    </lineage>
</organism>
<dbReference type="SUPFAM" id="SSF56784">
    <property type="entry name" value="HAD-like"/>
    <property type="match status" value="1"/>
</dbReference>
<evidence type="ECO:0000313" key="2">
    <source>
        <dbReference type="Proteomes" id="UP000649739"/>
    </source>
</evidence>
<dbReference type="RefSeq" id="WP_189168187.1">
    <property type="nucleotide sequence ID" value="NZ_BMQB01000001.1"/>
</dbReference>
<dbReference type="Proteomes" id="UP000649739">
    <property type="component" value="Unassembled WGS sequence"/>
</dbReference>
<dbReference type="AlphaFoldDB" id="A0A8J3F792"/>
<reference evidence="1" key="1">
    <citation type="journal article" date="2014" name="Int. J. Syst. Evol. Microbiol.">
        <title>Complete genome sequence of Corynebacterium casei LMG S-19264T (=DSM 44701T), isolated from a smear-ripened cheese.</title>
        <authorList>
            <consortium name="US DOE Joint Genome Institute (JGI-PGF)"/>
            <person name="Walter F."/>
            <person name="Albersmeier A."/>
            <person name="Kalinowski J."/>
            <person name="Ruckert C."/>
        </authorList>
    </citation>
    <scope>NUCLEOTIDE SEQUENCE</scope>
    <source>
        <strain evidence="1">JCM 3090</strain>
    </source>
</reference>
<keyword evidence="2" id="KW-1185">Reference proteome</keyword>
<reference evidence="1" key="2">
    <citation type="submission" date="2020-09" db="EMBL/GenBank/DDBJ databases">
        <authorList>
            <person name="Sun Q."/>
            <person name="Ohkuma M."/>
        </authorList>
    </citation>
    <scope>NUCLEOTIDE SEQUENCE</scope>
    <source>
        <strain evidence="1">JCM 3090</strain>
    </source>
</reference>
<dbReference type="InterPro" id="IPR036412">
    <property type="entry name" value="HAD-like_sf"/>
</dbReference>
<proteinExistence type="predicted"/>
<dbReference type="InterPro" id="IPR023214">
    <property type="entry name" value="HAD_sf"/>
</dbReference>
<name>A0A8J3F792_9ACTN</name>
<comment type="caution">
    <text evidence="1">The sequence shown here is derived from an EMBL/GenBank/DDBJ whole genome shotgun (WGS) entry which is preliminary data.</text>
</comment>
<dbReference type="EMBL" id="BMQB01000001">
    <property type="protein sequence ID" value="GGJ76578.1"/>
    <property type="molecule type" value="Genomic_DNA"/>
</dbReference>
<protein>
    <submittedName>
        <fullName evidence="1">Uncharacterized protein</fullName>
    </submittedName>
</protein>
<dbReference type="Pfam" id="PF00702">
    <property type="entry name" value="Hydrolase"/>
    <property type="match status" value="1"/>
</dbReference>
<sequence>MRRSPATALLIDLDGVVRRYDPAVAADLAARYGLDPHALRAEALRPAYRVPAILGRHDPARWRADVAAALAERVGGADAAAALVAEWAADRGAVDPAARELVAGVRAAGRPVALVAAATAELPAELAALGLAGAFDAVLNSADLGAAPPAPDFLAAACAAVGAAPADCLLVAADERAVRGARAQGLAAYRWAGGPADARYVRAALGVGPGDGGRLRSR</sequence>